<name>A0A3N4HH74_ASCIM</name>
<evidence type="ECO:0000313" key="3">
    <source>
        <dbReference type="Proteomes" id="UP000275078"/>
    </source>
</evidence>
<organism evidence="2 3">
    <name type="scientific">Ascobolus immersus RN42</name>
    <dbReference type="NCBI Taxonomy" id="1160509"/>
    <lineage>
        <taxon>Eukaryota</taxon>
        <taxon>Fungi</taxon>
        <taxon>Dikarya</taxon>
        <taxon>Ascomycota</taxon>
        <taxon>Pezizomycotina</taxon>
        <taxon>Pezizomycetes</taxon>
        <taxon>Pezizales</taxon>
        <taxon>Ascobolaceae</taxon>
        <taxon>Ascobolus</taxon>
    </lineage>
</organism>
<dbReference type="Proteomes" id="UP000275078">
    <property type="component" value="Unassembled WGS sequence"/>
</dbReference>
<evidence type="ECO:0000313" key="2">
    <source>
        <dbReference type="EMBL" id="RPA73359.1"/>
    </source>
</evidence>
<dbReference type="AlphaFoldDB" id="A0A3N4HH74"/>
<evidence type="ECO:0000256" key="1">
    <source>
        <dbReference type="SAM" id="MobiDB-lite"/>
    </source>
</evidence>
<keyword evidence="3" id="KW-1185">Reference proteome</keyword>
<accession>A0A3N4HH74</accession>
<gene>
    <name evidence="2" type="ORF">BJ508DRAFT_334168</name>
</gene>
<proteinExistence type="predicted"/>
<sequence>MPAKQLYTYTAGQCRARGGLQRTITYDTGDWCNSYTPNIDIQSSNNPISSTKKQQSLLPDIDIQSSNNPISSTKKQQRLLPDIGIQSSNNPISSTKKQQSLLPDIGIQSSNNPISSTKKQQSLLPDIDPIPLLTDPLRKIIYICGVKARVCK</sequence>
<reference evidence="2 3" key="1">
    <citation type="journal article" date="2018" name="Nat. Ecol. Evol.">
        <title>Pezizomycetes genomes reveal the molecular basis of ectomycorrhizal truffle lifestyle.</title>
        <authorList>
            <person name="Murat C."/>
            <person name="Payen T."/>
            <person name="Noel B."/>
            <person name="Kuo A."/>
            <person name="Morin E."/>
            <person name="Chen J."/>
            <person name="Kohler A."/>
            <person name="Krizsan K."/>
            <person name="Balestrini R."/>
            <person name="Da Silva C."/>
            <person name="Montanini B."/>
            <person name="Hainaut M."/>
            <person name="Levati E."/>
            <person name="Barry K.W."/>
            <person name="Belfiori B."/>
            <person name="Cichocki N."/>
            <person name="Clum A."/>
            <person name="Dockter R.B."/>
            <person name="Fauchery L."/>
            <person name="Guy J."/>
            <person name="Iotti M."/>
            <person name="Le Tacon F."/>
            <person name="Lindquist E.A."/>
            <person name="Lipzen A."/>
            <person name="Malagnac F."/>
            <person name="Mello A."/>
            <person name="Molinier V."/>
            <person name="Miyauchi S."/>
            <person name="Poulain J."/>
            <person name="Riccioni C."/>
            <person name="Rubini A."/>
            <person name="Sitrit Y."/>
            <person name="Splivallo R."/>
            <person name="Traeger S."/>
            <person name="Wang M."/>
            <person name="Zifcakova L."/>
            <person name="Wipf D."/>
            <person name="Zambonelli A."/>
            <person name="Paolocci F."/>
            <person name="Nowrousian M."/>
            <person name="Ottonello S."/>
            <person name="Baldrian P."/>
            <person name="Spatafora J.W."/>
            <person name="Henrissat B."/>
            <person name="Nagy L.G."/>
            <person name="Aury J.M."/>
            <person name="Wincker P."/>
            <person name="Grigoriev I.V."/>
            <person name="Bonfante P."/>
            <person name="Martin F.M."/>
        </authorList>
    </citation>
    <scope>NUCLEOTIDE SEQUENCE [LARGE SCALE GENOMIC DNA]</scope>
    <source>
        <strain evidence="2 3">RN42</strain>
    </source>
</reference>
<feature type="region of interest" description="Disordered" evidence="1">
    <location>
        <begin position="42"/>
        <end position="76"/>
    </location>
</feature>
<protein>
    <submittedName>
        <fullName evidence="2">Uncharacterized protein</fullName>
    </submittedName>
</protein>
<dbReference type="EMBL" id="ML119824">
    <property type="protein sequence ID" value="RPA73359.1"/>
    <property type="molecule type" value="Genomic_DNA"/>
</dbReference>
<feature type="compositionally biased region" description="Polar residues" evidence="1">
    <location>
        <begin position="42"/>
        <end position="74"/>
    </location>
</feature>